<dbReference type="Pfam" id="PF13656">
    <property type="entry name" value="RNA_pol_L_2"/>
    <property type="match status" value="1"/>
</dbReference>
<evidence type="ECO:0000256" key="4">
    <source>
        <dbReference type="ARBA" id="ARBA00023242"/>
    </source>
</evidence>
<keyword evidence="4" id="KW-0539">Nucleus</keyword>
<dbReference type="GeneID" id="25560044"/>
<evidence type="ECO:0000256" key="3">
    <source>
        <dbReference type="ARBA" id="ARBA00023163"/>
    </source>
</evidence>
<keyword evidence="8" id="KW-1185">Reference proteome</keyword>
<dbReference type="InterPro" id="IPR022905">
    <property type="entry name" value="Rpo11-like"/>
</dbReference>
<proteinExistence type="inferred from homology"/>
<dbReference type="PANTHER" id="PTHR13946:SF16">
    <property type="entry name" value="DNA-DIRECTED RNA POLYMERASE II SUBUNIT RPB11"/>
    <property type="match status" value="1"/>
</dbReference>
<reference evidence="7 8" key="1">
    <citation type="submission" date="2010-05" db="EMBL/GenBank/DDBJ databases">
        <title>The Genome Sequence of Thecamonas trahens ATCC 50062.</title>
        <authorList>
            <consortium name="The Broad Institute Genome Sequencing Platform"/>
            <person name="Russ C."/>
            <person name="Cuomo C."/>
            <person name="Shea T."/>
            <person name="Young S.K."/>
            <person name="Zeng Q."/>
            <person name="Koehrsen M."/>
            <person name="Haas B."/>
            <person name="Borodovsky M."/>
            <person name="Guigo R."/>
            <person name="Alvarado L."/>
            <person name="Berlin A."/>
            <person name="Bochicchio J."/>
            <person name="Borenstein D."/>
            <person name="Chapman S."/>
            <person name="Chen Z."/>
            <person name="Freedman E."/>
            <person name="Gellesch M."/>
            <person name="Goldberg J."/>
            <person name="Griggs A."/>
            <person name="Gujja S."/>
            <person name="Heilman E."/>
            <person name="Heiman D."/>
            <person name="Hepburn T."/>
            <person name="Howarth C."/>
            <person name="Jen D."/>
            <person name="Larson L."/>
            <person name="Mehta T."/>
            <person name="Park D."/>
            <person name="Pearson M."/>
            <person name="Roberts A."/>
            <person name="Saif S."/>
            <person name="Shenoy N."/>
            <person name="Sisk P."/>
            <person name="Stolte C."/>
            <person name="Sykes S."/>
            <person name="Thomson T."/>
            <person name="Walk T."/>
            <person name="White J."/>
            <person name="Yandava C."/>
            <person name="Burger G."/>
            <person name="Gray M.W."/>
            <person name="Holland P.W.H."/>
            <person name="King N."/>
            <person name="Lang F.B.F."/>
            <person name="Roger A.J."/>
            <person name="Ruiz-Trillo I."/>
            <person name="Lander E."/>
            <person name="Nusbaum C."/>
        </authorList>
    </citation>
    <scope>NUCLEOTIDE SEQUENCE [LARGE SCALE GENOMIC DNA]</scope>
    <source>
        <strain evidence="7 8">ATCC 50062</strain>
    </source>
</reference>
<dbReference type="RefSeq" id="XP_013763087.1">
    <property type="nucleotide sequence ID" value="XM_013907633.1"/>
</dbReference>
<evidence type="ECO:0000313" key="8">
    <source>
        <dbReference type="Proteomes" id="UP000054408"/>
    </source>
</evidence>
<dbReference type="InterPro" id="IPR037685">
    <property type="entry name" value="RBP11"/>
</dbReference>
<dbReference type="InterPro" id="IPR008193">
    <property type="entry name" value="RNA_pol_Rpb11_13-16kDa_CS"/>
</dbReference>
<evidence type="ECO:0000256" key="5">
    <source>
        <dbReference type="ARBA" id="ARBA00025751"/>
    </source>
</evidence>
<protein>
    <submittedName>
        <fullName evidence="7">RNA polymerase II core subunit</fullName>
    </submittedName>
</protein>
<dbReference type="GO" id="GO:0006366">
    <property type="term" value="P:transcription by RNA polymerase II"/>
    <property type="evidence" value="ECO:0007669"/>
    <property type="project" value="InterPro"/>
</dbReference>
<dbReference type="HAMAP" id="MF_00261">
    <property type="entry name" value="RNApol_arch_Rpo11"/>
    <property type="match status" value="1"/>
</dbReference>
<evidence type="ECO:0000256" key="1">
    <source>
        <dbReference type="ARBA" id="ARBA00004123"/>
    </source>
</evidence>
<dbReference type="InterPro" id="IPR009025">
    <property type="entry name" value="RBP11-like_dimer"/>
</dbReference>
<evidence type="ECO:0000313" key="7">
    <source>
        <dbReference type="EMBL" id="KNC46109.1"/>
    </source>
</evidence>
<dbReference type="OMA" id="MNAPSRY"/>
<dbReference type="PANTHER" id="PTHR13946">
    <property type="entry name" value="DNA-DIRECTED RNA POLYMERASE I,II,III"/>
    <property type="match status" value="1"/>
</dbReference>
<name>A0A0L0D176_THETB</name>
<dbReference type="GO" id="GO:0005665">
    <property type="term" value="C:RNA polymerase II, core complex"/>
    <property type="evidence" value="ECO:0007669"/>
    <property type="project" value="InterPro"/>
</dbReference>
<dbReference type="OrthoDB" id="10248581at2759"/>
<accession>A0A0L0D176</accession>
<dbReference type="GO" id="GO:0003899">
    <property type="term" value="F:DNA-directed RNA polymerase activity"/>
    <property type="evidence" value="ECO:0007669"/>
    <property type="project" value="InterPro"/>
</dbReference>
<dbReference type="STRING" id="461836.A0A0L0D176"/>
<dbReference type="GO" id="GO:0046983">
    <property type="term" value="F:protein dimerization activity"/>
    <property type="evidence" value="ECO:0007669"/>
    <property type="project" value="InterPro"/>
</dbReference>
<dbReference type="SUPFAM" id="SSF55257">
    <property type="entry name" value="RBP11-like subunits of RNA polymerase"/>
    <property type="match status" value="1"/>
</dbReference>
<keyword evidence="3" id="KW-0804">Transcription</keyword>
<organism evidence="7 8">
    <name type="scientific">Thecamonas trahens ATCC 50062</name>
    <dbReference type="NCBI Taxonomy" id="461836"/>
    <lineage>
        <taxon>Eukaryota</taxon>
        <taxon>Apusozoa</taxon>
        <taxon>Apusomonadida</taxon>
        <taxon>Apusomonadidae</taxon>
        <taxon>Thecamonas</taxon>
    </lineage>
</organism>
<dbReference type="eggNOG" id="KOG4392">
    <property type="taxonomic scope" value="Eukaryota"/>
</dbReference>
<dbReference type="AlphaFoldDB" id="A0A0L0D176"/>
<evidence type="ECO:0000256" key="2">
    <source>
        <dbReference type="ARBA" id="ARBA00022478"/>
    </source>
</evidence>
<dbReference type="PROSITE" id="PS01154">
    <property type="entry name" value="RNA_POL_L_13KD"/>
    <property type="match status" value="1"/>
</dbReference>
<dbReference type="Proteomes" id="UP000054408">
    <property type="component" value="Unassembled WGS sequence"/>
</dbReference>
<comment type="similarity">
    <text evidence="5">Belongs to the archaeal Rpo11/eukaryotic RPB11/RPC19 RNA polymerase subunit family.</text>
</comment>
<dbReference type="InterPro" id="IPR036603">
    <property type="entry name" value="RBP11-like"/>
</dbReference>
<sequence length="120" mass="13551">MNEPERYELFVLPEGVEKLSLEKDTKVPNAATFTIQCEDHTLGNLLRMNLLENDKVLFAGYKIPHPLENYLLLRIQTVPESTPSAALQQALSDLVQSVAVLEETFKEQMSGIKSREGTYL</sequence>
<dbReference type="Gene3D" id="3.30.1360.10">
    <property type="entry name" value="RNA polymerase, RBP11-like subunit"/>
    <property type="match status" value="1"/>
</dbReference>
<dbReference type="EMBL" id="GL349433">
    <property type="protein sequence ID" value="KNC46109.1"/>
    <property type="molecule type" value="Genomic_DNA"/>
</dbReference>
<dbReference type="GO" id="GO:0003677">
    <property type="term" value="F:DNA binding"/>
    <property type="evidence" value="ECO:0007669"/>
    <property type="project" value="InterPro"/>
</dbReference>
<keyword evidence="2" id="KW-0240">DNA-directed RNA polymerase</keyword>
<feature type="domain" description="DNA-directed RNA polymerase RBP11-like dimerisation" evidence="6">
    <location>
        <begin position="30"/>
        <end position="103"/>
    </location>
</feature>
<dbReference type="CDD" id="cd06926">
    <property type="entry name" value="RNAP_II_RPB11"/>
    <property type="match status" value="1"/>
</dbReference>
<evidence type="ECO:0000259" key="6">
    <source>
        <dbReference type="Pfam" id="PF13656"/>
    </source>
</evidence>
<comment type="subcellular location">
    <subcellularLocation>
        <location evidence="1">Nucleus</location>
    </subcellularLocation>
</comment>
<gene>
    <name evidence="7" type="ORF">AMSG_00226</name>
</gene>